<keyword evidence="4 7" id="KW-0812">Transmembrane</keyword>
<evidence type="ECO:0000259" key="8">
    <source>
        <dbReference type="PROSITE" id="PS50928"/>
    </source>
</evidence>
<feature type="transmembrane region" description="Helical" evidence="7">
    <location>
        <begin position="127"/>
        <end position="153"/>
    </location>
</feature>
<reference evidence="9 10" key="1">
    <citation type="submission" date="2022-12" db="EMBL/GenBank/DDBJ databases">
        <title>Draft genome sequence of Paenibacillus sp. dW9.</title>
        <authorList>
            <person name="Choi E.-W."/>
            <person name="Kim D.-U."/>
        </authorList>
    </citation>
    <scope>NUCLEOTIDE SEQUENCE [LARGE SCALE GENOMIC DNA]</scope>
    <source>
        <strain evidence="10">dW9</strain>
    </source>
</reference>
<evidence type="ECO:0000256" key="2">
    <source>
        <dbReference type="ARBA" id="ARBA00022448"/>
    </source>
</evidence>
<comment type="subcellular location">
    <subcellularLocation>
        <location evidence="1 7">Cell membrane</location>
        <topology evidence="1 7">Multi-pass membrane protein</topology>
    </subcellularLocation>
</comment>
<keyword evidence="2 7" id="KW-0813">Transport</keyword>
<comment type="similarity">
    <text evidence="7">Belongs to the binding-protein-dependent transport system permease family.</text>
</comment>
<evidence type="ECO:0000256" key="7">
    <source>
        <dbReference type="RuleBase" id="RU363032"/>
    </source>
</evidence>
<dbReference type="Gene3D" id="1.10.3720.10">
    <property type="entry name" value="MetI-like"/>
    <property type="match status" value="1"/>
</dbReference>
<sequence>MFGRVSKYLLNAILLILGGIWLVPFLWMVSAAFRSSSDLLNNPSWIPAHITLKGFQEVWTSAHFPTLYSNTLWIVTVVLIAQYFIAIMAAYVFARRRFPGSHFLFLICMIQLFIPGGILIVPNYETIFHLGLINTKWAIVLPSFASSFAIFYLRQAFKSIPVELEEAAVMDGAVTWHLLRHVFVPLSVPALTALGIVSVSSHWNDFLWPLLVTNSPSNRPVTVGLALFAQASESAAEWPLITAATLIVICPLMIVFIIFQRKIVESFLHTGIK</sequence>
<dbReference type="InterPro" id="IPR035906">
    <property type="entry name" value="MetI-like_sf"/>
</dbReference>
<keyword evidence="5 7" id="KW-1133">Transmembrane helix</keyword>
<protein>
    <submittedName>
        <fullName evidence="9">Carbohydrate ABC transporter permease</fullName>
    </submittedName>
</protein>
<keyword evidence="10" id="KW-1185">Reference proteome</keyword>
<keyword evidence="6 7" id="KW-0472">Membrane</keyword>
<comment type="caution">
    <text evidence="9">The sequence shown here is derived from an EMBL/GenBank/DDBJ whole genome shotgun (WGS) entry which is preliminary data.</text>
</comment>
<dbReference type="EMBL" id="JAQAGZ010000002">
    <property type="protein sequence ID" value="MCZ8511525.1"/>
    <property type="molecule type" value="Genomic_DNA"/>
</dbReference>
<gene>
    <name evidence="9" type="ORF">O9H85_03560</name>
</gene>
<dbReference type="CDD" id="cd06261">
    <property type="entry name" value="TM_PBP2"/>
    <property type="match status" value="1"/>
</dbReference>
<dbReference type="Pfam" id="PF00528">
    <property type="entry name" value="BPD_transp_1"/>
    <property type="match status" value="1"/>
</dbReference>
<evidence type="ECO:0000256" key="3">
    <source>
        <dbReference type="ARBA" id="ARBA00022475"/>
    </source>
</evidence>
<dbReference type="SUPFAM" id="SSF161098">
    <property type="entry name" value="MetI-like"/>
    <property type="match status" value="1"/>
</dbReference>
<dbReference type="RefSeq" id="WP_269879923.1">
    <property type="nucleotide sequence ID" value="NZ_JAQAGZ010000002.1"/>
</dbReference>
<keyword evidence="3" id="KW-1003">Cell membrane</keyword>
<dbReference type="PANTHER" id="PTHR43744">
    <property type="entry name" value="ABC TRANSPORTER PERMEASE PROTEIN MG189-RELATED-RELATED"/>
    <property type="match status" value="1"/>
</dbReference>
<proteinExistence type="inferred from homology"/>
<evidence type="ECO:0000256" key="1">
    <source>
        <dbReference type="ARBA" id="ARBA00004651"/>
    </source>
</evidence>
<accession>A0ABT4Q4A6</accession>
<feature type="transmembrane region" description="Helical" evidence="7">
    <location>
        <begin position="12"/>
        <end position="33"/>
    </location>
</feature>
<evidence type="ECO:0000313" key="10">
    <source>
        <dbReference type="Proteomes" id="UP001527882"/>
    </source>
</evidence>
<evidence type="ECO:0000313" key="9">
    <source>
        <dbReference type="EMBL" id="MCZ8511525.1"/>
    </source>
</evidence>
<feature type="transmembrane region" description="Helical" evidence="7">
    <location>
        <begin position="72"/>
        <end position="94"/>
    </location>
</feature>
<dbReference type="Proteomes" id="UP001527882">
    <property type="component" value="Unassembled WGS sequence"/>
</dbReference>
<evidence type="ECO:0000256" key="4">
    <source>
        <dbReference type="ARBA" id="ARBA00022692"/>
    </source>
</evidence>
<dbReference type="PROSITE" id="PS50928">
    <property type="entry name" value="ABC_TM1"/>
    <property type="match status" value="1"/>
</dbReference>
<feature type="transmembrane region" description="Helical" evidence="7">
    <location>
        <begin position="238"/>
        <end position="259"/>
    </location>
</feature>
<evidence type="ECO:0000256" key="6">
    <source>
        <dbReference type="ARBA" id="ARBA00023136"/>
    </source>
</evidence>
<feature type="domain" description="ABC transmembrane type-1" evidence="8">
    <location>
        <begin position="68"/>
        <end position="259"/>
    </location>
</feature>
<name>A0ABT4Q4A6_9BACL</name>
<evidence type="ECO:0000256" key="5">
    <source>
        <dbReference type="ARBA" id="ARBA00022989"/>
    </source>
</evidence>
<organism evidence="9 10">
    <name type="scientific">Paenibacillus gyeongsangnamensis</name>
    <dbReference type="NCBI Taxonomy" id="3388067"/>
    <lineage>
        <taxon>Bacteria</taxon>
        <taxon>Bacillati</taxon>
        <taxon>Bacillota</taxon>
        <taxon>Bacilli</taxon>
        <taxon>Bacillales</taxon>
        <taxon>Paenibacillaceae</taxon>
        <taxon>Paenibacillus</taxon>
    </lineage>
</organism>
<dbReference type="PANTHER" id="PTHR43744:SF3">
    <property type="entry name" value="LACTOSE TRANSPORT SYSTEM PERMEASE PROTEIN LACG"/>
    <property type="match status" value="1"/>
</dbReference>
<feature type="transmembrane region" description="Helical" evidence="7">
    <location>
        <begin position="182"/>
        <end position="203"/>
    </location>
</feature>
<dbReference type="InterPro" id="IPR000515">
    <property type="entry name" value="MetI-like"/>
</dbReference>
<feature type="transmembrane region" description="Helical" evidence="7">
    <location>
        <begin position="103"/>
        <end position="121"/>
    </location>
</feature>